<organism evidence="1 2">
    <name type="scientific">Sharpea azabuensis</name>
    <dbReference type="NCBI Taxonomy" id="322505"/>
    <lineage>
        <taxon>Bacteria</taxon>
        <taxon>Bacillati</taxon>
        <taxon>Bacillota</taxon>
        <taxon>Erysipelotrichia</taxon>
        <taxon>Erysipelotrichales</taxon>
        <taxon>Coprobacillaceae</taxon>
        <taxon>Sharpea</taxon>
    </lineage>
</organism>
<dbReference type="Proteomes" id="UP000183028">
    <property type="component" value="Unassembled WGS sequence"/>
</dbReference>
<dbReference type="EMBL" id="FNYK01000108">
    <property type="protein sequence ID" value="SEJ32439.1"/>
    <property type="molecule type" value="Genomic_DNA"/>
</dbReference>
<gene>
    <name evidence="1" type="ORF">SAMN04487834_11083</name>
</gene>
<protein>
    <submittedName>
        <fullName evidence="1">Uncharacterized protein</fullName>
    </submittedName>
</protein>
<dbReference type="OrthoDB" id="9816455at2"/>
<proteinExistence type="predicted"/>
<dbReference type="STRING" id="322505.SAMN04487836_13320"/>
<name>A0A1H6XTS1_9FIRM</name>
<dbReference type="AlphaFoldDB" id="A0A1H6XTS1"/>
<evidence type="ECO:0000313" key="2">
    <source>
        <dbReference type="Proteomes" id="UP000183028"/>
    </source>
</evidence>
<sequence>MKKITRFLASLAAIFVMMLICEVSVFAYSTTRSNTQDITYIARKNMTVTFTVEYGTFEDGSTDPITFSVPYGKTLSLNQIPTNMKPAAGYTAHGSWSPAIPDTSTEITKDITYTYNFRPPVVTYHANAKDAVFAGGKYTHIVGYIQNDKTNKNDVAKGYEYQDPSRKTYRLMSWNYTPDGTGKTYLPTDMSPVYNRDDCKVYDLYAIWDSPASTKMNATNSCNN</sequence>
<evidence type="ECO:0000313" key="1">
    <source>
        <dbReference type="EMBL" id="SEJ32439.1"/>
    </source>
</evidence>
<keyword evidence="2" id="KW-1185">Reference proteome</keyword>
<accession>A0A1H6XTS1</accession>
<reference evidence="2" key="1">
    <citation type="submission" date="2016-10" db="EMBL/GenBank/DDBJ databases">
        <authorList>
            <person name="Varghese N."/>
        </authorList>
    </citation>
    <scope>NUCLEOTIDE SEQUENCE [LARGE SCALE GENOMIC DNA]</scope>
    <source>
        <strain evidence="2">DSM 20406</strain>
    </source>
</reference>
<dbReference type="RefSeq" id="WP_074732882.1">
    <property type="nucleotide sequence ID" value="NZ_FNYK01000108.1"/>
</dbReference>